<feature type="transmembrane region" description="Helical" evidence="6">
    <location>
        <begin position="222"/>
        <end position="240"/>
    </location>
</feature>
<dbReference type="STRING" id="1043493.SAMN05421637_1460"/>
<keyword evidence="2" id="KW-1003">Cell membrane</keyword>
<accession>A0A1H6XX04</accession>
<evidence type="ECO:0000256" key="1">
    <source>
        <dbReference type="ARBA" id="ARBA00004651"/>
    </source>
</evidence>
<feature type="transmembrane region" description="Helical" evidence="6">
    <location>
        <begin position="132"/>
        <end position="153"/>
    </location>
</feature>
<keyword evidence="3 6" id="KW-0812">Transmembrane</keyword>
<dbReference type="GO" id="GO:0005886">
    <property type="term" value="C:plasma membrane"/>
    <property type="evidence" value="ECO:0007669"/>
    <property type="project" value="UniProtKB-SubCell"/>
</dbReference>
<dbReference type="PANTHER" id="PTHR43370">
    <property type="entry name" value="SUGAR ABC TRANSPORTER INTEGRAL MEMBRANE PROTEIN-RELATED"/>
    <property type="match status" value="1"/>
</dbReference>
<dbReference type="Pfam" id="PF02653">
    <property type="entry name" value="BPD_transp_2"/>
    <property type="match status" value="1"/>
</dbReference>
<dbReference type="InterPro" id="IPR001851">
    <property type="entry name" value="ABC_transp_permease"/>
</dbReference>
<name>A0A1H6XX04_9MICO</name>
<keyword evidence="4 6" id="KW-1133">Transmembrane helix</keyword>
<evidence type="ECO:0000313" key="8">
    <source>
        <dbReference type="Proteomes" id="UP000183315"/>
    </source>
</evidence>
<feature type="transmembrane region" description="Helical" evidence="6">
    <location>
        <begin position="330"/>
        <end position="349"/>
    </location>
</feature>
<evidence type="ECO:0000256" key="5">
    <source>
        <dbReference type="ARBA" id="ARBA00023136"/>
    </source>
</evidence>
<feature type="transmembrane region" description="Helical" evidence="6">
    <location>
        <begin position="361"/>
        <end position="384"/>
    </location>
</feature>
<evidence type="ECO:0000256" key="4">
    <source>
        <dbReference type="ARBA" id="ARBA00022989"/>
    </source>
</evidence>
<dbReference type="CDD" id="cd06580">
    <property type="entry name" value="TM_PBP1_transp_TpRbsC_like"/>
    <property type="match status" value="1"/>
</dbReference>
<reference evidence="8" key="1">
    <citation type="submission" date="2016-10" db="EMBL/GenBank/DDBJ databases">
        <authorList>
            <person name="Varghese N."/>
        </authorList>
    </citation>
    <scope>NUCLEOTIDE SEQUENCE [LARGE SCALE GENOMIC DNA]</scope>
    <source>
        <strain evidence="8">DSM 24868</strain>
    </source>
</reference>
<feature type="transmembrane region" description="Helical" evidence="6">
    <location>
        <begin position="405"/>
        <end position="425"/>
    </location>
</feature>
<feature type="transmembrane region" description="Helical" evidence="6">
    <location>
        <begin position="23"/>
        <end position="42"/>
    </location>
</feature>
<dbReference type="EMBL" id="FNZI01000003">
    <property type="protein sequence ID" value="SEJ33583.1"/>
    <property type="molecule type" value="Genomic_DNA"/>
</dbReference>
<dbReference type="RefSeq" id="WP_042215044.1">
    <property type="nucleotide sequence ID" value="NZ_BBLU01000008.1"/>
</dbReference>
<evidence type="ECO:0000313" key="7">
    <source>
        <dbReference type="EMBL" id="SEJ33583.1"/>
    </source>
</evidence>
<evidence type="ECO:0000256" key="2">
    <source>
        <dbReference type="ARBA" id="ARBA00022475"/>
    </source>
</evidence>
<organism evidence="7 8">
    <name type="scientific">Demequina mangrovi</name>
    <dbReference type="NCBI Taxonomy" id="1043493"/>
    <lineage>
        <taxon>Bacteria</taxon>
        <taxon>Bacillati</taxon>
        <taxon>Actinomycetota</taxon>
        <taxon>Actinomycetes</taxon>
        <taxon>Micrococcales</taxon>
        <taxon>Demequinaceae</taxon>
        <taxon>Demequina</taxon>
    </lineage>
</organism>
<feature type="transmembrane region" description="Helical" evidence="6">
    <location>
        <begin position="72"/>
        <end position="93"/>
    </location>
</feature>
<dbReference type="PANTHER" id="PTHR43370:SF1">
    <property type="entry name" value="GUANOSINE ABC TRANSPORTER PERMEASE PROTEIN NUPQ"/>
    <property type="match status" value="1"/>
</dbReference>
<dbReference type="AlphaFoldDB" id="A0A1H6XX04"/>
<dbReference type="eggNOG" id="COG1079">
    <property type="taxonomic scope" value="Bacteria"/>
</dbReference>
<sequence>MTTATMDAPAAEAPAGIVRHRRLVAPIALGAIGLLSLIVFGFGTQGGLETTFAIARPTDFVDIPDFAVPSQATAIILSLVALGLAGLSFWFAWAHRPVPLWLYSAFALAVIFAMLTWVGAGKGSTSMQITGLLIGSVFLAVPLVFGALAGTLCERSGIINIAIEGQLLAGAFLAAVVAGGVASASGSRALGAYMGLIAAPIAGALVGAALALFAVKYWVNQIVVGVVLNVLVVGVTNFLFGTLLKENPDLNQAIGLPRLPIPLLHQIPIIGPVLFNSNMVVYLMYIIVIVMNIMLFKSRWGLRVRAVGEHPRAADTVGIKVNRTRVRNTILGGAIAGLGGAFFTVANGLAFGKEMTGGKGFIALAAMILGRWSPKGALAAGLLFGFADALREQFGIVGSSIPSQFLAMLPYLATIFAVAGLVGHVRPPAAEGIPYKK</sequence>
<dbReference type="Proteomes" id="UP000183315">
    <property type="component" value="Unassembled WGS sequence"/>
</dbReference>
<feature type="transmembrane region" description="Helical" evidence="6">
    <location>
        <begin position="165"/>
        <end position="184"/>
    </location>
</feature>
<evidence type="ECO:0000256" key="3">
    <source>
        <dbReference type="ARBA" id="ARBA00022692"/>
    </source>
</evidence>
<dbReference type="OrthoDB" id="9792579at2"/>
<dbReference type="GO" id="GO:0022857">
    <property type="term" value="F:transmembrane transporter activity"/>
    <property type="evidence" value="ECO:0007669"/>
    <property type="project" value="InterPro"/>
</dbReference>
<protein>
    <submittedName>
        <fullName evidence="7">Nucleoside ABC transporter membrane protein</fullName>
    </submittedName>
</protein>
<keyword evidence="5 6" id="KW-0472">Membrane</keyword>
<comment type="subcellular location">
    <subcellularLocation>
        <location evidence="1">Cell membrane</location>
        <topology evidence="1">Multi-pass membrane protein</topology>
    </subcellularLocation>
</comment>
<proteinExistence type="predicted"/>
<evidence type="ECO:0000256" key="6">
    <source>
        <dbReference type="SAM" id="Phobius"/>
    </source>
</evidence>
<keyword evidence="8" id="KW-1185">Reference proteome</keyword>
<feature type="transmembrane region" description="Helical" evidence="6">
    <location>
        <begin position="190"/>
        <end position="215"/>
    </location>
</feature>
<feature type="transmembrane region" description="Helical" evidence="6">
    <location>
        <begin position="100"/>
        <end position="120"/>
    </location>
</feature>
<feature type="transmembrane region" description="Helical" evidence="6">
    <location>
        <begin position="279"/>
        <end position="296"/>
    </location>
</feature>
<gene>
    <name evidence="7" type="ORF">SAMN05421637_1460</name>
</gene>